<feature type="region of interest" description="Disordered" evidence="8">
    <location>
        <begin position="565"/>
        <end position="587"/>
    </location>
</feature>
<feature type="non-terminal residue" evidence="11">
    <location>
        <position position="719"/>
    </location>
</feature>
<dbReference type="SUPFAM" id="SSF82866">
    <property type="entry name" value="Multidrug efflux transporter AcrB transmembrane domain"/>
    <property type="match status" value="1"/>
</dbReference>
<dbReference type="PANTHER" id="PTHR46378">
    <property type="entry name" value="STEROL REGULATORY ELEMENT-BINDING PROTEIN CLEAVAGE-ACTIVATING PROTEIN"/>
    <property type="match status" value="1"/>
</dbReference>
<keyword evidence="12" id="KW-1185">Reference proteome</keyword>
<reference evidence="11 12" key="1">
    <citation type="submission" date="2019-09" db="EMBL/GenBank/DDBJ databases">
        <title>Bird 10,000 Genomes (B10K) Project - Family phase.</title>
        <authorList>
            <person name="Zhang G."/>
        </authorList>
    </citation>
    <scope>NUCLEOTIDE SEQUENCE [LARGE SCALE GENOMIC DNA]</scope>
    <source>
        <strain evidence="11">OUT-0015</strain>
        <tissue evidence="11">Blood</tissue>
    </source>
</reference>
<dbReference type="PANTHER" id="PTHR46378:SF1">
    <property type="entry name" value="STEROL REGULATORY ELEMENT-BINDING PROTEIN CLEAVAGE-ACTIVATING PROTEIN"/>
    <property type="match status" value="1"/>
</dbReference>
<dbReference type="GO" id="GO:0000139">
    <property type="term" value="C:Golgi membrane"/>
    <property type="evidence" value="ECO:0007669"/>
    <property type="project" value="UniProtKB-SubCell"/>
</dbReference>
<dbReference type="EMBL" id="VZSK01001435">
    <property type="protein sequence ID" value="NWY70789.1"/>
    <property type="molecule type" value="Genomic_DNA"/>
</dbReference>
<protein>
    <submittedName>
        <fullName evidence="11">SCAP protein</fullName>
    </submittedName>
</protein>
<name>A0A7K7GM68_ERIRU</name>
<keyword evidence="9" id="KW-0812">Transmembrane</keyword>
<proteinExistence type="predicted"/>
<evidence type="ECO:0000256" key="2">
    <source>
        <dbReference type="ARBA" id="ARBA00004394"/>
    </source>
</evidence>
<dbReference type="Proteomes" id="UP000529965">
    <property type="component" value="Unassembled WGS sequence"/>
</dbReference>
<keyword evidence="7 9" id="KW-0472">Membrane</keyword>
<feature type="transmembrane region" description="Helical" evidence="9">
    <location>
        <begin position="311"/>
        <end position="330"/>
    </location>
</feature>
<dbReference type="InterPro" id="IPR000731">
    <property type="entry name" value="SSD"/>
</dbReference>
<feature type="non-terminal residue" evidence="11">
    <location>
        <position position="1"/>
    </location>
</feature>
<keyword evidence="4" id="KW-0677">Repeat</keyword>
<dbReference type="GO" id="GO:0032933">
    <property type="term" value="P:SREBP signaling pathway"/>
    <property type="evidence" value="ECO:0007669"/>
    <property type="project" value="InterPro"/>
</dbReference>
<evidence type="ECO:0000256" key="1">
    <source>
        <dbReference type="ARBA" id="ARBA00004240"/>
    </source>
</evidence>
<keyword evidence="3" id="KW-0853">WD repeat</keyword>
<evidence type="ECO:0000313" key="11">
    <source>
        <dbReference type="EMBL" id="NWY70789.1"/>
    </source>
</evidence>
<dbReference type="PROSITE" id="PS50156">
    <property type="entry name" value="SSD"/>
    <property type="match status" value="1"/>
</dbReference>
<evidence type="ECO:0000256" key="5">
    <source>
        <dbReference type="ARBA" id="ARBA00022824"/>
    </source>
</evidence>
<keyword evidence="5" id="KW-0256">Endoplasmic reticulum</keyword>
<evidence type="ECO:0000256" key="3">
    <source>
        <dbReference type="ARBA" id="ARBA00022574"/>
    </source>
</evidence>
<feature type="transmembrane region" description="Helical" evidence="9">
    <location>
        <begin position="20"/>
        <end position="45"/>
    </location>
</feature>
<dbReference type="InterPro" id="IPR053958">
    <property type="entry name" value="HMGCR/SNAP/NPC1-like_SSD"/>
</dbReference>
<evidence type="ECO:0000259" key="10">
    <source>
        <dbReference type="PROSITE" id="PS50156"/>
    </source>
</evidence>
<evidence type="ECO:0000256" key="7">
    <source>
        <dbReference type="ARBA" id="ARBA00023136"/>
    </source>
</evidence>
<comment type="subcellular location">
    <subcellularLocation>
        <location evidence="1">Endoplasmic reticulum</location>
    </subcellularLocation>
    <subcellularLocation>
        <location evidence="2">Golgi apparatus membrane</location>
    </subcellularLocation>
</comment>
<sequence length="719" mass="80450">MSLTERLRERISRAFYSHGLLCASYPIPIILFTALCILACCYPLLKLPLPGTGPVEFSTPVKDYAPPGAAPQHGEPGERPDWYVGAPVAYIQQIFVKATVSPWQKNFLAVDVFRSPLSRVFQLVEEIRNHALRDSSGVRSLEEVCLQVTDLLPGLRKLRNLLPEHGCLLLSPGNFWQNDRERFNADPDIIKTIHQHEPKTLQTSATLKDLLFGLPGRYSGVSLYNRRRVVSYTVTLGLQRYDSRFLSSLRSRLKLLHPSPNCSLREEQVVHVHFKEEIGIAELIPLVTTYIILFAYIYFSTRKIDMVKSKWGLALAAVVTVLSSLLMSVGLCTLEIFPYLVVVIGLENVLVLTKSVVSTPVDLEVKLRIAQGLSNESWSIMKNMATELGIILIGYFTLVPAIQEFCLFAVVGLVSDFFLQMFFFTTVLSIDIRRMELADLNKRLPAESCLAAGKGPCRARPPAQRPQQPHTITLQPSSLRNLRLPKRLRLIYFFARTRLAQRLIMAGTVIWIGILVYTDPAGLRTYLTSQVTEQSPLGDAGLPAMPVPGGVLPAGDPKMDLSVFPSEPVQLPENHTQPREQKARLEPEQHSWAQAAEGRGNGQLELGAEAEVTWGAEDEEIWRKLSFRHWPALFSYYNITLAKRQVGWSAMGTGIGAADPKSLYISILPAIPVTLYLHPQEALELRHPQEASRYQPFLAGREPGPEQGAHRGHQDVTLY</sequence>
<gene>
    <name evidence="11" type="primary">Scap</name>
    <name evidence="11" type="ORF">ERIRUB_R03876</name>
</gene>
<dbReference type="Pfam" id="PF24006">
    <property type="entry name" value="SCAP_N"/>
    <property type="match status" value="1"/>
</dbReference>
<feature type="compositionally biased region" description="Basic and acidic residues" evidence="8">
    <location>
        <begin position="576"/>
        <end position="587"/>
    </location>
</feature>
<evidence type="ECO:0000256" key="4">
    <source>
        <dbReference type="ARBA" id="ARBA00022737"/>
    </source>
</evidence>
<evidence type="ECO:0000313" key="12">
    <source>
        <dbReference type="Proteomes" id="UP000529965"/>
    </source>
</evidence>
<dbReference type="GO" id="GO:0032934">
    <property type="term" value="F:sterol binding"/>
    <property type="evidence" value="ECO:0007669"/>
    <property type="project" value="InterPro"/>
</dbReference>
<dbReference type="Pfam" id="PF12349">
    <property type="entry name" value="Sterol-sensing"/>
    <property type="match status" value="1"/>
</dbReference>
<feature type="transmembrane region" description="Helical" evidence="9">
    <location>
        <begin position="278"/>
        <end position="299"/>
    </location>
</feature>
<dbReference type="AlphaFoldDB" id="A0A7K7GM68"/>
<evidence type="ECO:0000256" key="6">
    <source>
        <dbReference type="ARBA" id="ARBA00023034"/>
    </source>
</evidence>
<feature type="domain" description="SSD" evidence="10">
    <location>
        <begin position="282"/>
        <end position="430"/>
    </location>
</feature>
<feature type="region of interest" description="Disordered" evidence="8">
    <location>
        <begin position="699"/>
        <end position="719"/>
    </location>
</feature>
<evidence type="ECO:0000256" key="8">
    <source>
        <dbReference type="SAM" id="MobiDB-lite"/>
    </source>
</evidence>
<keyword evidence="6" id="KW-0333">Golgi apparatus</keyword>
<feature type="transmembrane region" description="Helical" evidence="9">
    <location>
        <begin position="388"/>
        <end position="411"/>
    </location>
</feature>
<dbReference type="GO" id="GO:0032936">
    <property type="term" value="C:SREBP-SCAP complex"/>
    <property type="evidence" value="ECO:0007669"/>
    <property type="project" value="TreeGrafter"/>
</dbReference>
<dbReference type="GO" id="GO:0045540">
    <property type="term" value="P:regulation of cholesterol biosynthetic process"/>
    <property type="evidence" value="ECO:0007669"/>
    <property type="project" value="TreeGrafter"/>
</dbReference>
<accession>A0A7K7GM68</accession>
<keyword evidence="9" id="KW-1133">Transmembrane helix</keyword>
<evidence type="ECO:0000256" key="9">
    <source>
        <dbReference type="SAM" id="Phobius"/>
    </source>
</evidence>
<dbReference type="GO" id="GO:0005789">
    <property type="term" value="C:endoplasmic reticulum membrane"/>
    <property type="evidence" value="ECO:0007669"/>
    <property type="project" value="InterPro"/>
</dbReference>
<feature type="transmembrane region" description="Helical" evidence="9">
    <location>
        <begin position="336"/>
        <end position="357"/>
    </location>
</feature>
<organism evidence="11 12">
    <name type="scientific">Erithacus rubecula</name>
    <name type="common">European robin</name>
    <dbReference type="NCBI Taxonomy" id="37610"/>
    <lineage>
        <taxon>Eukaryota</taxon>
        <taxon>Metazoa</taxon>
        <taxon>Chordata</taxon>
        <taxon>Craniata</taxon>
        <taxon>Vertebrata</taxon>
        <taxon>Euteleostomi</taxon>
        <taxon>Archelosauria</taxon>
        <taxon>Archosauria</taxon>
        <taxon>Dinosauria</taxon>
        <taxon>Saurischia</taxon>
        <taxon>Theropoda</taxon>
        <taxon>Coelurosauria</taxon>
        <taxon>Aves</taxon>
        <taxon>Neognathae</taxon>
        <taxon>Neoaves</taxon>
        <taxon>Telluraves</taxon>
        <taxon>Australaves</taxon>
        <taxon>Passeriformes</taxon>
        <taxon>Turdidae</taxon>
        <taxon>Erithacus</taxon>
    </lineage>
</organism>
<dbReference type="InterPro" id="IPR030225">
    <property type="entry name" value="SCAP"/>
</dbReference>
<feature type="compositionally biased region" description="Basic and acidic residues" evidence="8">
    <location>
        <begin position="708"/>
        <end position="719"/>
    </location>
</feature>
<dbReference type="InterPro" id="IPR057041">
    <property type="entry name" value="SCAP_N"/>
</dbReference>
<comment type="caution">
    <text evidence="11">The sequence shown here is derived from an EMBL/GenBank/DDBJ whole genome shotgun (WGS) entry which is preliminary data.</text>
</comment>